<feature type="compositionally biased region" description="Polar residues" evidence="1">
    <location>
        <begin position="171"/>
        <end position="180"/>
    </location>
</feature>
<proteinExistence type="predicted"/>
<name>A0A482TA45_HALHI</name>
<accession>A0A482TA45</accession>
<comment type="caution">
    <text evidence="2">The sequence shown here is derived from an EMBL/GenBank/DDBJ whole genome shotgun (WGS) entry which is preliminary data.</text>
</comment>
<dbReference type="EMBL" id="RZIG01000002">
    <property type="protein sequence ID" value="RYJ08869.1"/>
    <property type="molecule type" value="Genomic_DNA"/>
</dbReference>
<dbReference type="Proteomes" id="UP000293535">
    <property type="component" value="Unassembled WGS sequence"/>
</dbReference>
<evidence type="ECO:0000313" key="2">
    <source>
        <dbReference type="EMBL" id="RYJ08869.1"/>
    </source>
</evidence>
<protein>
    <submittedName>
        <fullName evidence="2">Uncharacterized protein</fullName>
    </submittedName>
</protein>
<organism evidence="2 3">
    <name type="scientific">Haloarcula hispanica</name>
    <dbReference type="NCBI Taxonomy" id="51589"/>
    <lineage>
        <taxon>Archaea</taxon>
        <taxon>Methanobacteriati</taxon>
        <taxon>Methanobacteriota</taxon>
        <taxon>Stenosarchaea group</taxon>
        <taxon>Halobacteria</taxon>
        <taxon>Halobacteriales</taxon>
        <taxon>Haloarculaceae</taxon>
        <taxon>Haloarcula</taxon>
    </lineage>
</organism>
<dbReference type="RefSeq" id="WP_050006898.1">
    <property type="nucleotide sequence ID" value="NZ_JAFKAA010000002.1"/>
</dbReference>
<evidence type="ECO:0000256" key="1">
    <source>
        <dbReference type="SAM" id="MobiDB-lite"/>
    </source>
</evidence>
<dbReference type="AlphaFoldDB" id="A0A482TA45"/>
<dbReference type="GeneID" id="99237821"/>
<evidence type="ECO:0000313" key="3">
    <source>
        <dbReference type="Proteomes" id="UP000293535"/>
    </source>
</evidence>
<feature type="region of interest" description="Disordered" evidence="1">
    <location>
        <begin position="136"/>
        <end position="180"/>
    </location>
</feature>
<gene>
    <name evidence="2" type="ORF">ELS20_01645</name>
</gene>
<reference evidence="2 3" key="1">
    <citation type="submission" date="2018-12" db="EMBL/GenBank/DDBJ databases">
        <title>Draft genome sequence of Haloarcula hispinica strain 18.1, an halophilic archaeon isolated from Chott El Jerid of Southern Tunisia.</title>
        <authorList>
            <person name="Najjari A."/>
            <person name="Ben Dhia O."/>
            <person name="Ferjani R."/>
            <person name="Mahjoubi M."/>
            <person name="Sghaier H."/>
            <person name="Elshahed M."/>
            <person name="Ouzari H.I."/>
            <person name="Cherid A."/>
            <person name="Youssef N."/>
        </authorList>
    </citation>
    <scope>NUCLEOTIDE SEQUENCE [LARGE SCALE GENOMIC DNA]</scope>
    <source>
        <strain evidence="2 3">18.1</strain>
    </source>
</reference>
<sequence>MEQSQTYRCDGCGSEYRVLGEPRPKIVCRDCEREATLSGTAAAQRAYHIGYTRYREARRQLSDALATVEDGEMALARGGFDSAASDFEESVEEFTTTVREADDDSLTELAERARKKATCLWQAAEWLSGMTYASEQGESTQASQYRHDAENRLQAATEYGTVSSPEELLQTAETEVQSDT</sequence>